<sequence>MSVGPPRFVVAGFLVPLVHDVQAVVDAECKHDSRSGIRGAIVDSSPENGFHFWEFASRNYMLVRIEHVIYATLRSNPKSIHVASKEYTGIF</sequence>
<name>A0A098BK13_9NOCA</name>
<protein>
    <submittedName>
        <fullName evidence="1">Uncharacterized protein</fullName>
    </submittedName>
</protein>
<reference evidence="1 2" key="1">
    <citation type="journal article" date="2014" name="Genome Announc.">
        <title>Draft Genome Sequence of Propane- and Butane-Oxidizing Actinobacterium Rhodococcus ruber IEGM 231.</title>
        <authorList>
            <person name="Ivshina I.B."/>
            <person name="Kuyukina M.S."/>
            <person name="Krivoruchko A.V."/>
            <person name="Barbe V."/>
            <person name="Fischer C."/>
        </authorList>
    </citation>
    <scope>NUCLEOTIDE SEQUENCE [LARGE SCALE GENOMIC DNA]</scope>
</reference>
<dbReference type="Proteomes" id="UP000042997">
    <property type="component" value="Unassembled WGS sequence"/>
</dbReference>
<evidence type="ECO:0000313" key="2">
    <source>
        <dbReference type="Proteomes" id="UP000042997"/>
    </source>
</evidence>
<dbReference type="EMBL" id="CCSD01000056">
    <property type="protein sequence ID" value="CDZ89038.1"/>
    <property type="molecule type" value="Genomic_DNA"/>
</dbReference>
<accession>A0A098BK13</accession>
<evidence type="ECO:0000313" key="1">
    <source>
        <dbReference type="EMBL" id="CDZ89038.1"/>
    </source>
</evidence>
<organism evidence="1 2">
    <name type="scientific">Rhodococcus ruber</name>
    <dbReference type="NCBI Taxonomy" id="1830"/>
    <lineage>
        <taxon>Bacteria</taxon>
        <taxon>Bacillati</taxon>
        <taxon>Actinomycetota</taxon>
        <taxon>Actinomycetes</taxon>
        <taxon>Mycobacteriales</taxon>
        <taxon>Nocardiaceae</taxon>
        <taxon>Rhodococcus</taxon>
    </lineage>
</organism>
<gene>
    <name evidence="1" type="ORF">RHRU231_450205</name>
</gene>
<proteinExistence type="predicted"/>
<dbReference type="AlphaFoldDB" id="A0A098BK13"/>